<protein>
    <submittedName>
        <fullName evidence="3">Uncharacterized protein</fullName>
    </submittedName>
</protein>
<keyword evidence="2" id="KW-0732">Signal</keyword>
<feature type="transmembrane region" description="Helical" evidence="1">
    <location>
        <begin position="325"/>
        <end position="344"/>
    </location>
</feature>
<evidence type="ECO:0000256" key="1">
    <source>
        <dbReference type="SAM" id="Phobius"/>
    </source>
</evidence>
<feature type="transmembrane region" description="Helical" evidence="1">
    <location>
        <begin position="57"/>
        <end position="80"/>
    </location>
</feature>
<dbReference type="EMBL" id="JBFXLS010000025">
    <property type="protein sequence ID" value="KAL2827395.1"/>
    <property type="molecule type" value="Genomic_DNA"/>
</dbReference>
<reference evidence="3 4" key="1">
    <citation type="submission" date="2024-07" db="EMBL/GenBank/DDBJ databases">
        <title>Section-level genome sequencing and comparative genomics of Aspergillus sections Usti and Cavernicolus.</title>
        <authorList>
            <consortium name="Lawrence Berkeley National Laboratory"/>
            <person name="Nybo J.L."/>
            <person name="Vesth T.C."/>
            <person name="Theobald S."/>
            <person name="Frisvad J.C."/>
            <person name="Larsen T.O."/>
            <person name="Kjaerboelling I."/>
            <person name="Rothschild-Mancinelli K."/>
            <person name="Lyhne E.K."/>
            <person name="Kogle M.E."/>
            <person name="Barry K."/>
            <person name="Clum A."/>
            <person name="Na H."/>
            <person name="Ledsgaard L."/>
            <person name="Lin J."/>
            <person name="Lipzen A."/>
            <person name="Kuo A."/>
            <person name="Riley R."/>
            <person name="Mondo S."/>
            <person name="LaButti K."/>
            <person name="Haridas S."/>
            <person name="Pangalinan J."/>
            <person name="Salamov A.A."/>
            <person name="Simmons B.A."/>
            <person name="Magnuson J.K."/>
            <person name="Chen J."/>
            <person name="Drula E."/>
            <person name="Henrissat B."/>
            <person name="Wiebenga A."/>
            <person name="Lubbers R.J."/>
            <person name="Gomes A.C."/>
            <person name="Makela M.R."/>
            <person name="Stajich J."/>
            <person name="Grigoriev I.V."/>
            <person name="Mortensen U.H."/>
            <person name="De vries R.P."/>
            <person name="Baker S.E."/>
            <person name="Andersen M.R."/>
        </authorList>
    </citation>
    <scope>NUCLEOTIDE SEQUENCE [LARGE SCALE GENOMIC DNA]</scope>
    <source>
        <strain evidence="3 4">CBS 600.67</strain>
    </source>
</reference>
<evidence type="ECO:0000256" key="2">
    <source>
        <dbReference type="SAM" id="SignalP"/>
    </source>
</evidence>
<evidence type="ECO:0000313" key="3">
    <source>
        <dbReference type="EMBL" id="KAL2827395.1"/>
    </source>
</evidence>
<name>A0ABR4II04_9EURO</name>
<feature type="transmembrane region" description="Helical" evidence="1">
    <location>
        <begin position="92"/>
        <end position="113"/>
    </location>
</feature>
<evidence type="ECO:0000313" key="4">
    <source>
        <dbReference type="Proteomes" id="UP001610335"/>
    </source>
</evidence>
<dbReference type="Proteomes" id="UP001610335">
    <property type="component" value="Unassembled WGS sequence"/>
</dbReference>
<comment type="caution">
    <text evidence="3">The sequence shown here is derived from an EMBL/GenBank/DDBJ whole genome shotgun (WGS) entry which is preliminary data.</text>
</comment>
<keyword evidence="4" id="KW-1185">Reference proteome</keyword>
<gene>
    <name evidence="3" type="ORF">BDW59DRAFT_179154</name>
</gene>
<feature type="transmembrane region" description="Helical" evidence="1">
    <location>
        <begin position="208"/>
        <end position="230"/>
    </location>
</feature>
<feature type="signal peptide" evidence="2">
    <location>
        <begin position="1"/>
        <end position="19"/>
    </location>
</feature>
<keyword evidence="1" id="KW-1133">Transmembrane helix</keyword>
<proteinExistence type="predicted"/>
<sequence length="396" mass="43982">MRNQAILAVLFSIPVAAQSDPDVLCVYPLSGVYTPLQRILFYVLMVFGVLGRRQRWLVAGALASAMTYCGAAAIHSFILIAKARSSSVDLDIYAVFAVTSTSIMLAAPLLAWSTTLQTAEREVRMIILLWTLLTAVGAVLATAAIYIRGGVESPTCFTSFEDISSAASTLQAASGNCTYVCFSEERPLFRSPSDILAWKNQLDIPSQITSVFVPTVAASIPCSIITWVWIIRKGRTYLLRPPPVFTRLELGWVGEWLFGRGRRGPISPPEITHYPEAVRYPRLLLAYRSYFVVGSFGAFGVNIVMNEIRLRTLPTNEMPFEVGQWSPWVGVALVLLGQLVSQLSKKTETPKSDREYEDEEELRIWGGEGQCKQMNVRTSTLLSRSEGSTFRRRNSF</sequence>
<organism evidence="3 4">
    <name type="scientific">Aspergillus cavernicola</name>
    <dbReference type="NCBI Taxonomy" id="176166"/>
    <lineage>
        <taxon>Eukaryota</taxon>
        <taxon>Fungi</taxon>
        <taxon>Dikarya</taxon>
        <taxon>Ascomycota</taxon>
        <taxon>Pezizomycotina</taxon>
        <taxon>Eurotiomycetes</taxon>
        <taxon>Eurotiomycetidae</taxon>
        <taxon>Eurotiales</taxon>
        <taxon>Aspergillaceae</taxon>
        <taxon>Aspergillus</taxon>
        <taxon>Aspergillus subgen. Nidulantes</taxon>
    </lineage>
</organism>
<feature type="chain" id="PRO_5045320291" evidence="2">
    <location>
        <begin position="20"/>
        <end position="396"/>
    </location>
</feature>
<feature type="transmembrane region" description="Helical" evidence="1">
    <location>
        <begin position="33"/>
        <end position="50"/>
    </location>
</feature>
<keyword evidence="1" id="KW-0812">Transmembrane</keyword>
<feature type="transmembrane region" description="Helical" evidence="1">
    <location>
        <begin position="125"/>
        <end position="147"/>
    </location>
</feature>
<feature type="transmembrane region" description="Helical" evidence="1">
    <location>
        <begin position="285"/>
        <end position="305"/>
    </location>
</feature>
<accession>A0ABR4II04</accession>
<keyword evidence="1" id="KW-0472">Membrane</keyword>